<dbReference type="PANTHER" id="PTHR40412">
    <property type="entry name" value="SF-ASSEMBLIN"/>
    <property type="match status" value="1"/>
</dbReference>
<evidence type="ECO:0000313" key="7">
    <source>
        <dbReference type="EMBL" id="UKJ89489.2"/>
    </source>
</evidence>
<comment type="similarity">
    <text evidence="2">Belongs to the SF-assemblin family.</text>
</comment>
<evidence type="ECO:0000256" key="6">
    <source>
        <dbReference type="ARBA" id="ARBA00023212"/>
    </source>
</evidence>
<name>A0A976QRK5_THEOR</name>
<keyword evidence="6" id="KW-0206">Cytoskeleton</keyword>
<proteinExistence type="inferred from homology"/>
<evidence type="ECO:0000256" key="5">
    <source>
        <dbReference type="ARBA" id="ARBA00023054"/>
    </source>
</evidence>
<evidence type="ECO:0000256" key="3">
    <source>
        <dbReference type="ARBA" id="ARBA00022490"/>
    </source>
</evidence>
<dbReference type="GO" id="GO:0005200">
    <property type="term" value="F:structural constituent of cytoskeleton"/>
    <property type="evidence" value="ECO:0007669"/>
    <property type="project" value="InterPro"/>
</dbReference>
<organism evidence="7 8">
    <name type="scientific">Theileria orientalis</name>
    <dbReference type="NCBI Taxonomy" id="68886"/>
    <lineage>
        <taxon>Eukaryota</taxon>
        <taxon>Sar</taxon>
        <taxon>Alveolata</taxon>
        <taxon>Apicomplexa</taxon>
        <taxon>Aconoidasida</taxon>
        <taxon>Piroplasmida</taxon>
        <taxon>Theileriidae</taxon>
        <taxon>Theileria</taxon>
    </lineage>
</organism>
<dbReference type="PRINTS" id="PR01799">
    <property type="entry name" value="SFASSEMBLIN"/>
</dbReference>
<dbReference type="AlphaFoldDB" id="A0A976QRK5"/>
<gene>
    <name evidence="7" type="ORF">MACJ_002740</name>
</gene>
<protein>
    <submittedName>
        <fullName evidence="7">Filament assembling protein</fullName>
    </submittedName>
</protein>
<dbReference type="Pfam" id="PF06705">
    <property type="entry name" value="SF-assemblin"/>
    <property type="match status" value="1"/>
</dbReference>
<comment type="subcellular location">
    <subcellularLocation>
        <location evidence="1">Cytoplasm</location>
        <location evidence="1">Cytoskeleton</location>
    </subcellularLocation>
</comment>
<dbReference type="InterPro" id="IPR008374">
    <property type="entry name" value="SF_assemblin/giardin_b"/>
</dbReference>
<evidence type="ECO:0000256" key="4">
    <source>
        <dbReference type="ARBA" id="ARBA00022701"/>
    </source>
</evidence>
<dbReference type="OrthoDB" id="436841at2759"/>
<dbReference type="EMBL" id="CP056067">
    <property type="protein sequence ID" value="UKJ89489.2"/>
    <property type="molecule type" value="Genomic_DNA"/>
</dbReference>
<evidence type="ECO:0000313" key="8">
    <source>
        <dbReference type="Proteomes" id="UP000244803"/>
    </source>
</evidence>
<sequence length="345" mass="40099">MSNIVHNFGNNSVLSKIRNKYDDSVGIHKNCTLVDLKDDLLIKKLMKHSRTVGSPFYSISNSLDTSFKQETQSSYPVISELLEKPETYDPRFNTGCRSKLLILNDKLVGFERQMELQARHKRYQEENRLININESLNKLQNAITLESKRRMETIKALHGIFETQITSVQNKVENLFIQKLDQLDNVIQALSDRIDSIQTYVNQNESKFISTIDSNSMVLEKNLSNLQKSFEEERMARQEREEQIVTKLSEIEIKTDSSITQELDKINMTYQNLKSELSDLKKFKEESDKKLKSKILDEFSNINNGLVMESRAREESDNDIVEALHKYAKILNDYSNFTSFKFQPS</sequence>
<evidence type="ECO:0000256" key="1">
    <source>
        <dbReference type="ARBA" id="ARBA00004245"/>
    </source>
</evidence>
<accession>A0A976QRK5</accession>
<reference evidence="7" key="1">
    <citation type="submission" date="2022-07" db="EMBL/GenBank/DDBJ databases">
        <title>Evaluation of T. orientalis genome assembly methods using nanopore sequencing and analysis of variation between genomes.</title>
        <authorList>
            <person name="Yam J."/>
            <person name="Micallef M.L."/>
            <person name="Liu M."/>
            <person name="Djordjevic S.P."/>
            <person name="Bogema D.R."/>
            <person name="Jenkins C."/>
        </authorList>
    </citation>
    <scope>NUCLEOTIDE SEQUENCE</scope>
    <source>
        <strain evidence="7">Fish Creek</strain>
    </source>
</reference>
<keyword evidence="4" id="KW-0493">Microtubule</keyword>
<evidence type="ECO:0000256" key="2">
    <source>
        <dbReference type="ARBA" id="ARBA00005678"/>
    </source>
</evidence>
<dbReference type="GO" id="GO:0005874">
    <property type="term" value="C:microtubule"/>
    <property type="evidence" value="ECO:0007669"/>
    <property type="project" value="UniProtKB-KW"/>
</dbReference>
<dbReference type="Proteomes" id="UP000244803">
    <property type="component" value="Chromosome 4"/>
</dbReference>
<dbReference type="PANTHER" id="PTHR40412:SF1">
    <property type="entry name" value="SF-ASSEMBLIN"/>
    <property type="match status" value="1"/>
</dbReference>
<keyword evidence="5" id="KW-0175">Coiled coil</keyword>
<keyword evidence="3" id="KW-0963">Cytoplasm</keyword>